<comment type="caution">
    <text evidence="3">The sequence shown here is derived from an EMBL/GenBank/DDBJ whole genome shotgun (WGS) entry which is preliminary data.</text>
</comment>
<organism evidence="3 4">
    <name type="scientific">Streptomyces canarius</name>
    <dbReference type="NCBI Taxonomy" id="285453"/>
    <lineage>
        <taxon>Bacteria</taxon>
        <taxon>Bacillati</taxon>
        <taxon>Actinomycetota</taxon>
        <taxon>Actinomycetes</taxon>
        <taxon>Kitasatosporales</taxon>
        <taxon>Streptomycetaceae</taxon>
        <taxon>Streptomyces</taxon>
    </lineage>
</organism>
<keyword evidence="4" id="KW-1185">Reference proteome</keyword>
<feature type="transmembrane region" description="Helical" evidence="2">
    <location>
        <begin position="14"/>
        <end position="35"/>
    </location>
</feature>
<dbReference type="EMBL" id="BMVN01000003">
    <property type="protein sequence ID" value="GHA10047.1"/>
    <property type="molecule type" value="Genomic_DNA"/>
</dbReference>
<accession>A0ABQ3CHM8</accession>
<feature type="compositionally biased region" description="Low complexity" evidence="1">
    <location>
        <begin position="116"/>
        <end position="130"/>
    </location>
</feature>
<sequence length="203" mass="21067">MGVMTAILAVRQPVVVLTTPFGTLLLVVALGLVAARALPRRASLPAAPVAISLFMLSLPVRNTPWPGQTGVIPVLLVLLFTPLLWCTGRRRAALTTAGTFGRGRPRHHAPGDDDAAAPAGGVPAAGQPGPARGPGRRHGRPLPVPYVAALTRRPRPASAASSSRSRSSSASRTRPTSGYESSRFVVPLTVLGVPVLVPPGRGW</sequence>
<evidence type="ECO:0000313" key="4">
    <source>
        <dbReference type="Proteomes" id="UP000653644"/>
    </source>
</evidence>
<keyword evidence="2" id="KW-0472">Membrane</keyword>
<dbReference type="Proteomes" id="UP000653644">
    <property type="component" value="Unassembled WGS sequence"/>
</dbReference>
<name>A0ABQ3CHM8_9ACTN</name>
<keyword evidence="2" id="KW-1133">Transmembrane helix</keyword>
<feature type="compositionally biased region" description="Low complexity" evidence="1">
    <location>
        <begin position="156"/>
        <end position="177"/>
    </location>
</feature>
<evidence type="ECO:0000256" key="1">
    <source>
        <dbReference type="SAM" id="MobiDB-lite"/>
    </source>
</evidence>
<feature type="transmembrane region" description="Helical" evidence="2">
    <location>
        <begin position="65"/>
        <end position="85"/>
    </location>
</feature>
<evidence type="ECO:0000256" key="2">
    <source>
        <dbReference type="SAM" id="Phobius"/>
    </source>
</evidence>
<protein>
    <submittedName>
        <fullName evidence="3">Uncharacterized protein</fullName>
    </submittedName>
</protein>
<keyword evidence="2" id="KW-0812">Transmembrane</keyword>
<evidence type="ECO:0000313" key="3">
    <source>
        <dbReference type="EMBL" id="GHA10047.1"/>
    </source>
</evidence>
<reference evidence="4" key="1">
    <citation type="journal article" date="2019" name="Int. J. Syst. Evol. Microbiol.">
        <title>The Global Catalogue of Microorganisms (GCM) 10K type strain sequencing project: providing services to taxonomists for standard genome sequencing and annotation.</title>
        <authorList>
            <consortium name="The Broad Institute Genomics Platform"/>
            <consortium name="The Broad Institute Genome Sequencing Center for Infectious Disease"/>
            <person name="Wu L."/>
            <person name="Ma J."/>
        </authorList>
    </citation>
    <scope>NUCLEOTIDE SEQUENCE [LARGE SCALE GENOMIC DNA]</scope>
    <source>
        <strain evidence="4">JCM 4733</strain>
    </source>
</reference>
<gene>
    <name evidence="3" type="ORF">GCM10010345_13460</name>
</gene>
<feature type="region of interest" description="Disordered" evidence="1">
    <location>
        <begin position="97"/>
        <end position="180"/>
    </location>
</feature>
<proteinExistence type="predicted"/>